<dbReference type="SMART" id="SM00448">
    <property type="entry name" value="REC"/>
    <property type="match status" value="1"/>
</dbReference>
<dbReference type="Gene3D" id="6.10.250.690">
    <property type="match status" value="1"/>
</dbReference>
<evidence type="ECO:0000259" key="11">
    <source>
        <dbReference type="PROSITE" id="PS51755"/>
    </source>
</evidence>
<dbReference type="InterPro" id="IPR039420">
    <property type="entry name" value="WalR-like"/>
</dbReference>
<evidence type="ECO:0000256" key="5">
    <source>
        <dbReference type="ARBA" id="ARBA00023015"/>
    </source>
</evidence>
<evidence type="ECO:0000256" key="1">
    <source>
        <dbReference type="ARBA" id="ARBA00004496"/>
    </source>
</evidence>
<keyword evidence="6 9" id="KW-0238">DNA-binding</keyword>
<keyword evidence="3 8" id="KW-0597">Phosphoprotein</keyword>
<feature type="modified residue" description="4-aspartylphosphate" evidence="8">
    <location>
        <position position="52"/>
    </location>
</feature>
<dbReference type="GO" id="GO:0000987">
    <property type="term" value="F:cis-regulatory region sequence-specific DNA binding"/>
    <property type="evidence" value="ECO:0007669"/>
    <property type="project" value="UniProtKB-ARBA"/>
</dbReference>
<evidence type="ECO:0000313" key="13">
    <source>
        <dbReference type="Proteomes" id="UP000327179"/>
    </source>
</evidence>
<dbReference type="CDD" id="cd17574">
    <property type="entry name" value="REC_OmpR"/>
    <property type="match status" value="1"/>
</dbReference>
<keyword evidence="2" id="KW-0963">Cytoplasm</keyword>
<feature type="domain" description="OmpR/PhoB-type" evidence="11">
    <location>
        <begin position="125"/>
        <end position="225"/>
    </location>
</feature>
<dbReference type="FunFam" id="3.40.50.2300:FF:000021">
    <property type="entry name" value="Two-component system response regulator KdpE"/>
    <property type="match status" value="1"/>
</dbReference>
<dbReference type="PROSITE" id="PS51755">
    <property type="entry name" value="OMPR_PHOB"/>
    <property type="match status" value="1"/>
</dbReference>
<organism evidence="12 13">
    <name type="scientific">Metapseudomonas lalkuanensis</name>
    <dbReference type="NCBI Taxonomy" id="2604832"/>
    <lineage>
        <taxon>Bacteria</taxon>
        <taxon>Pseudomonadati</taxon>
        <taxon>Pseudomonadota</taxon>
        <taxon>Gammaproteobacteria</taxon>
        <taxon>Pseudomonadales</taxon>
        <taxon>Pseudomonadaceae</taxon>
        <taxon>Metapseudomonas</taxon>
    </lineage>
</organism>
<dbReference type="InterPro" id="IPR016032">
    <property type="entry name" value="Sig_transdc_resp-reg_C-effctor"/>
</dbReference>
<dbReference type="PROSITE" id="PS50110">
    <property type="entry name" value="RESPONSE_REGULATORY"/>
    <property type="match status" value="1"/>
</dbReference>
<dbReference type="GO" id="GO:0000156">
    <property type="term" value="F:phosphorelay response regulator activity"/>
    <property type="evidence" value="ECO:0007669"/>
    <property type="project" value="TreeGrafter"/>
</dbReference>
<dbReference type="NCBIfam" id="NF008296">
    <property type="entry name" value="PRK11083.1"/>
    <property type="match status" value="1"/>
</dbReference>
<evidence type="ECO:0000259" key="10">
    <source>
        <dbReference type="PROSITE" id="PS50110"/>
    </source>
</evidence>
<evidence type="ECO:0000256" key="7">
    <source>
        <dbReference type="ARBA" id="ARBA00023163"/>
    </source>
</evidence>
<evidence type="ECO:0000256" key="8">
    <source>
        <dbReference type="PROSITE-ProRule" id="PRU00169"/>
    </source>
</evidence>
<dbReference type="PANTHER" id="PTHR48111">
    <property type="entry name" value="REGULATOR OF RPOS"/>
    <property type="match status" value="1"/>
</dbReference>
<evidence type="ECO:0000256" key="4">
    <source>
        <dbReference type="ARBA" id="ARBA00023012"/>
    </source>
</evidence>
<comment type="subcellular location">
    <subcellularLocation>
        <location evidence="1">Cytoplasm</location>
    </subcellularLocation>
</comment>
<evidence type="ECO:0000256" key="9">
    <source>
        <dbReference type="PROSITE-ProRule" id="PRU01091"/>
    </source>
</evidence>
<keyword evidence="5" id="KW-0805">Transcription regulation</keyword>
<proteinExistence type="predicted"/>
<dbReference type="RefSeq" id="WP_151131453.1">
    <property type="nucleotide sequence ID" value="NZ_CP043311.1"/>
</dbReference>
<name>A0A5J6QHB0_9GAMM</name>
<dbReference type="Pfam" id="PF00486">
    <property type="entry name" value="Trans_reg_C"/>
    <property type="match status" value="1"/>
</dbReference>
<dbReference type="Pfam" id="PF00072">
    <property type="entry name" value="Response_reg"/>
    <property type="match status" value="1"/>
</dbReference>
<accession>A0A5J6QHB0</accession>
<dbReference type="GO" id="GO:0032993">
    <property type="term" value="C:protein-DNA complex"/>
    <property type="evidence" value="ECO:0007669"/>
    <property type="project" value="TreeGrafter"/>
</dbReference>
<reference evidence="12 13" key="1">
    <citation type="submission" date="2019-08" db="EMBL/GenBank/DDBJ databases">
        <title>Whole-genome Sequencing of e-waste polymer degrading bacterium Pseudomonas sp. strain PE08.</title>
        <authorList>
            <person name="Kirdat K."/>
            <person name="Debbarma P."/>
            <person name="Narawade N."/>
            <person name="Suyal D."/>
            <person name="Thorat V."/>
            <person name="Shouche Y."/>
            <person name="Goel R."/>
            <person name="Yadav A."/>
        </authorList>
    </citation>
    <scope>NUCLEOTIDE SEQUENCE [LARGE SCALE GENOMIC DNA]</scope>
    <source>
        <strain evidence="12 13">PE08</strain>
    </source>
</reference>
<evidence type="ECO:0000256" key="6">
    <source>
        <dbReference type="ARBA" id="ARBA00023125"/>
    </source>
</evidence>
<dbReference type="InterPro" id="IPR001867">
    <property type="entry name" value="OmpR/PhoB-type_DNA-bd"/>
</dbReference>
<feature type="DNA-binding region" description="OmpR/PhoB-type" evidence="9">
    <location>
        <begin position="125"/>
        <end position="225"/>
    </location>
</feature>
<keyword evidence="4" id="KW-0902">Two-component regulatory system</keyword>
<dbReference type="AlphaFoldDB" id="A0A5J6QHB0"/>
<dbReference type="InterPro" id="IPR036388">
    <property type="entry name" value="WH-like_DNA-bd_sf"/>
</dbReference>
<dbReference type="Proteomes" id="UP000327179">
    <property type="component" value="Chromosome"/>
</dbReference>
<sequence length="228" mass="25090">MPHILIVEDESSIADTLIYALEADGNATTWLSLGGPALELLRQQPVDLVILDVGLPDTSGFELCKALRRFSEVPVLFLTARNAEIDRVVGLEIGADDYVVKPFSPREVAARVRAILKRTAPRSAAPVPATDGPFQVDAERVRIHYQGQPLGLTRHEFRLLQTLLAQPERVFSREQLLDALGVAADAGYERNIDSHIKSLRAKLRQVAPSAEPIQTHRGLGYSYSPDHA</sequence>
<keyword evidence="7" id="KW-0804">Transcription</keyword>
<dbReference type="InterPro" id="IPR011006">
    <property type="entry name" value="CheY-like_superfamily"/>
</dbReference>
<protein>
    <submittedName>
        <fullName evidence="12">Two-component system response regulator CreB</fullName>
    </submittedName>
</protein>
<dbReference type="CDD" id="cd00383">
    <property type="entry name" value="trans_reg_C"/>
    <property type="match status" value="1"/>
</dbReference>
<dbReference type="InterPro" id="IPR001789">
    <property type="entry name" value="Sig_transdc_resp-reg_receiver"/>
</dbReference>
<dbReference type="SUPFAM" id="SSF52172">
    <property type="entry name" value="CheY-like"/>
    <property type="match status" value="1"/>
</dbReference>
<dbReference type="SMART" id="SM00862">
    <property type="entry name" value="Trans_reg_C"/>
    <property type="match status" value="1"/>
</dbReference>
<gene>
    <name evidence="12" type="primary">creB</name>
    <name evidence="12" type="ORF">FXN65_02180</name>
</gene>
<dbReference type="KEGG" id="plal:FXN65_02180"/>
<dbReference type="Gene3D" id="3.40.50.2300">
    <property type="match status" value="1"/>
</dbReference>
<dbReference type="PANTHER" id="PTHR48111:SF6">
    <property type="entry name" value="TRANSCRIPTIONAL REGULATORY PROTEIN CREB"/>
    <property type="match status" value="1"/>
</dbReference>
<feature type="domain" description="Response regulatory" evidence="10">
    <location>
        <begin position="3"/>
        <end position="116"/>
    </location>
</feature>
<evidence type="ECO:0000313" key="12">
    <source>
        <dbReference type="EMBL" id="QEY60912.1"/>
    </source>
</evidence>
<evidence type="ECO:0000256" key="2">
    <source>
        <dbReference type="ARBA" id="ARBA00022490"/>
    </source>
</evidence>
<dbReference type="GO" id="GO:0045893">
    <property type="term" value="P:positive regulation of DNA-templated transcription"/>
    <property type="evidence" value="ECO:0007669"/>
    <property type="project" value="UniProtKB-ARBA"/>
</dbReference>
<dbReference type="SUPFAM" id="SSF46894">
    <property type="entry name" value="C-terminal effector domain of the bipartite response regulators"/>
    <property type="match status" value="1"/>
</dbReference>
<dbReference type="Gene3D" id="1.10.10.10">
    <property type="entry name" value="Winged helix-like DNA-binding domain superfamily/Winged helix DNA-binding domain"/>
    <property type="match status" value="1"/>
</dbReference>
<evidence type="ECO:0000256" key="3">
    <source>
        <dbReference type="ARBA" id="ARBA00022553"/>
    </source>
</evidence>
<dbReference type="GO" id="GO:0005829">
    <property type="term" value="C:cytosol"/>
    <property type="evidence" value="ECO:0007669"/>
    <property type="project" value="TreeGrafter"/>
</dbReference>
<dbReference type="GO" id="GO:0042802">
    <property type="term" value="F:identical protein binding"/>
    <property type="evidence" value="ECO:0007669"/>
    <property type="project" value="UniProtKB-ARBA"/>
</dbReference>
<dbReference type="EMBL" id="CP043311">
    <property type="protein sequence ID" value="QEY60912.1"/>
    <property type="molecule type" value="Genomic_DNA"/>
</dbReference>
<keyword evidence="13" id="KW-1185">Reference proteome</keyword>